<dbReference type="Proteomes" id="UP000232227">
    <property type="component" value="Chromosome"/>
</dbReference>
<evidence type="ECO:0000313" key="5">
    <source>
        <dbReference type="Proteomes" id="UP000232227"/>
    </source>
</evidence>
<proteinExistence type="predicted"/>
<gene>
    <name evidence="4" type="ORF">CP520_02120</name>
</gene>
<keyword evidence="2" id="KW-1133">Transmembrane helix</keyword>
<evidence type="ECO:0000313" key="4">
    <source>
        <dbReference type="EMBL" id="ATG97541.1"/>
    </source>
</evidence>
<dbReference type="OrthoDB" id="1495718at2"/>
<feature type="region of interest" description="Disordered" evidence="1">
    <location>
        <begin position="451"/>
        <end position="487"/>
    </location>
</feature>
<feature type="transmembrane region" description="Helical" evidence="2">
    <location>
        <begin position="497"/>
        <end position="519"/>
    </location>
</feature>
<feature type="compositionally biased region" description="Basic and acidic residues" evidence="1">
    <location>
        <begin position="464"/>
        <end position="487"/>
    </location>
</feature>
<keyword evidence="5" id="KW-1185">Reference proteome</keyword>
<keyword evidence="2" id="KW-0812">Transmembrane</keyword>
<evidence type="ECO:0000256" key="3">
    <source>
        <dbReference type="SAM" id="SignalP"/>
    </source>
</evidence>
<feature type="chain" id="PRO_5043960593" evidence="3">
    <location>
        <begin position="22"/>
        <end position="528"/>
    </location>
</feature>
<dbReference type="EMBL" id="CP023668">
    <property type="protein sequence ID" value="ATG97541.1"/>
    <property type="molecule type" value="Genomic_DNA"/>
</dbReference>
<keyword evidence="2" id="KW-0472">Membrane</keyword>
<dbReference type="AlphaFoldDB" id="A0A291IS73"/>
<dbReference type="RefSeq" id="WP_096862829.1">
    <property type="nucleotide sequence ID" value="NZ_CP023668.1"/>
</dbReference>
<name>A0A291IS73_9MOLU</name>
<feature type="signal peptide" evidence="3">
    <location>
        <begin position="1"/>
        <end position="21"/>
    </location>
</feature>
<evidence type="ECO:0000256" key="1">
    <source>
        <dbReference type="SAM" id="MobiDB-lite"/>
    </source>
</evidence>
<evidence type="ECO:0000256" key="2">
    <source>
        <dbReference type="SAM" id="Phobius"/>
    </source>
</evidence>
<organism evidence="4 5">
    <name type="scientific">Mesoplasma lactucae ATCC 49193</name>
    <dbReference type="NCBI Taxonomy" id="81460"/>
    <lineage>
        <taxon>Bacteria</taxon>
        <taxon>Bacillati</taxon>
        <taxon>Mycoplasmatota</taxon>
        <taxon>Mollicutes</taxon>
        <taxon>Entomoplasmatales</taxon>
        <taxon>Entomoplasmataceae</taxon>
        <taxon>Mesoplasma</taxon>
    </lineage>
</organism>
<protein>
    <submittedName>
        <fullName evidence="4">Uncharacterized protein</fullName>
    </submittedName>
</protein>
<accession>A0A291IS73</accession>
<reference evidence="4 5" key="1">
    <citation type="submission" date="2017-09" db="EMBL/GenBank/DDBJ databases">
        <title>SPAdes assembly of the Mesoplasma lactucae genome.</title>
        <authorList>
            <person name="Knight T.F."/>
            <person name="Rubinstein R."/>
            <person name="Citino T."/>
        </authorList>
    </citation>
    <scope>NUCLEOTIDE SEQUENCE [LARGE SCALE GENOMIC DNA]</scope>
    <source>
        <strain evidence="4 5">831-C4</strain>
    </source>
</reference>
<keyword evidence="3" id="KW-0732">Signal</keyword>
<sequence length="528" mass="61820">MMKLFTTLTTIFLVSNPSVFATISQPKDVDWEIKFDKSDFMRQSYQQDIYKIGSEGNFKYSLANWEQRINIAQGMNAIGNKKYSDGYQYHLNSWRNGGESGLNTLDTAIKASSEMWDNTKQLLNFDKLERLEYLPKESSLTNEISNKVIEFKMNIKFEINLFNGESVKFEKEFKPHYSFDTGRLCNDEINDFGETTTLLGFKYEPKVVFEKTLAVHNKRNYDELSWNKESVMPRFWIMGPYSLDYFQTLDLNVPENEETYSTLDCKINEMSVYKPINVLDFKNSKHINLNIEYNPLKNQQLSGNDIYSQVDKFVKENFVKSNPIELYYENIKGWKPPYINPFASTTELIIPISYIEDNKSVKDYQKIIDKPFVTINLRKKIDLVEIKVPELISYEKDEELTNKIAEILKENYLTNDEVKWNIEDNKLIISSNSSSVVNQIAISLYKKEINEPEKPSEPEQPIEDNNKEPDNKEVENKDENSNKTETNEVKKNKNLKLLWLILPIAILIVAFVWLTISILKKRKKKMVK</sequence>
<dbReference type="KEGG" id="mlac:CP520_02120"/>